<protein>
    <submittedName>
        <fullName evidence="6">Molybdate-binding periplasmic protein</fullName>
    </submittedName>
</protein>
<evidence type="ECO:0000256" key="4">
    <source>
        <dbReference type="PIRSR" id="PIRSR004846-1"/>
    </source>
</evidence>
<dbReference type="AlphaFoldDB" id="A0A2P4UHF4"/>
<sequence length="255" mass="26548" precursor="true">MPDSPRRRRTALVLLLCGLSWAAQGCESSGPTTLTVFATSSLTEVFGELGARYGQTHPGVRIDARFGASADVAGRVADREPADLLVTGDETALDAAENRLTGRRRVIARTGLTIAVAPGNPRRLQGLADLARPGLRVVVGAAVTPVGRYARQVFTRSGVPVRWTAEEVGSRAVLDRVRSGIADAGLVYVTDLRSAGAAADSVPIPAADNVVAAFAASVVKGDHEDGAAAFLTWLTGADAARLFAEYGFSPPGTVR</sequence>
<keyword evidence="7" id="KW-1185">Reference proteome</keyword>
<dbReference type="PIRSF" id="PIRSF004846">
    <property type="entry name" value="ModA"/>
    <property type="match status" value="1"/>
</dbReference>
<dbReference type="Gene3D" id="3.40.190.10">
    <property type="entry name" value="Periplasmic binding protein-like II"/>
    <property type="match status" value="2"/>
</dbReference>
<feature type="binding site" evidence="4">
    <location>
        <position position="188"/>
    </location>
    <ligand>
        <name>molybdate</name>
        <dbReference type="ChEBI" id="CHEBI:36264"/>
    </ligand>
</feature>
<gene>
    <name evidence="6" type="primary">modA_2</name>
    <name evidence="6" type="ORF">BTM25_30570</name>
</gene>
<feature type="signal peptide" evidence="5">
    <location>
        <begin position="1"/>
        <end position="25"/>
    </location>
</feature>
<evidence type="ECO:0000256" key="2">
    <source>
        <dbReference type="ARBA" id="ARBA00022723"/>
    </source>
</evidence>
<dbReference type="PANTHER" id="PTHR30632">
    <property type="entry name" value="MOLYBDATE-BINDING PERIPLASMIC PROTEIN"/>
    <property type="match status" value="1"/>
</dbReference>
<dbReference type="RefSeq" id="WP_103563560.1">
    <property type="nucleotide sequence ID" value="NZ_MTBP01000002.1"/>
</dbReference>
<dbReference type="PROSITE" id="PS51257">
    <property type="entry name" value="PROKAR_LIPOPROTEIN"/>
    <property type="match status" value="1"/>
</dbReference>
<evidence type="ECO:0000256" key="1">
    <source>
        <dbReference type="ARBA" id="ARBA00009175"/>
    </source>
</evidence>
<dbReference type="InterPro" id="IPR050682">
    <property type="entry name" value="ModA/WtpA"/>
</dbReference>
<keyword evidence="3 5" id="KW-0732">Signal</keyword>
<evidence type="ECO:0000256" key="3">
    <source>
        <dbReference type="ARBA" id="ARBA00022729"/>
    </source>
</evidence>
<evidence type="ECO:0000313" key="6">
    <source>
        <dbReference type="EMBL" id="POM24428.1"/>
    </source>
</evidence>
<comment type="caution">
    <text evidence="6">The sequence shown here is derived from an EMBL/GenBank/DDBJ whole genome shotgun (WGS) entry which is preliminary data.</text>
</comment>
<keyword evidence="2 4" id="KW-0479">Metal-binding</keyword>
<evidence type="ECO:0000256" key="5">
    <source>
        <dbReference type="SAM" id="SignalP"/>
    </source>
</evidence>
<accession>A0A2P4UHF4</accession>
<dbReference type="GO" id="GO:0046872">
    <property type="term" value="F:metal ion binding"/>
    <property type="evidence" value="ECO:0007669"/>
    <property type="project" value="UniProtKB-KW"/>
</dbReference>
<organism evidence="6 7">
    <name type="scientific">Actinomadura rubteroloni</name>
    <dbReference type="NCBI Taxonomy" id="1926885"/>
    <lineage>
        <taxon>Bacteria</taxon>
        <taxon>Bacillati</taxon>
        <taxon>Actinomycetota</taxon>
        <taxon>Actinomycetes</taxon>
        <taxon>Streptosporangiales</taxon>
        <taxon>Thermomonosporaceae</taxon>
        <taxon>Actinomadura</taxon>
    </lineage>
</organism>
<comment type="similarity">
    <text evidence="1">Belongs to the bacterial solute-binding protein ModA family.</text>
</comment>
<dbReference type="EMBL" id="MTBP01000002">
    <property type="protein sequence ID" value="POM24428.1"/>
    <property type="molecule type" value="Genomic_DNA"/>
</dbReference>
<reference evidence="6 7" key="1">
    <citation type="journal article" date="2017" name="Chemistry">
        <title>Isolation, Biosynthesis and Chemical Modifications of Rubterolones A-F: Rare Tropolone Alkaloids from Actinomadura sp. 5-2.</title>
        <authorList>
            <person name="Guo H."/>
            <person name="Benndorf R."/>
            <person name="Leichnitz D."/>
            <person name="Klassen J.L."/>
            <person name="Vollmers J."/>
            <person name="Gorls H."/>
            <person name="Steinacker M."/>
            <person name="Weigel C."/>
            <person name="Dahse H.M."/>
            <person name="Kaster A.K."/>
            <person name="de Beer Z.W."/>
            <person name="Poulsen M."/>
            <person name="Beemelmanns C."/>
        </authorList>
    </citation>
    <scope>NUCLEOTIDE SEQUENCE [LARGE SCALE GENOMIC DNA]</scope>
    <source>
        <strain evidence="6 7">5-2</strain>
    </source>
</reference>
<dbReference type="PANTHER" id="PTHR30632:SF0">
    <property type="entry name" value="SULFATE-BINDING PROTEIN"/>
    <property type="match status" value="1"/>
</dbReference>
<feature type="binding site" evidence="4">
    <location>
        <position position="69"/>
    </location>
    <ligand>
        <name>molybdate</name>
        <dbReference type="ChEBI" id="CHEBI:36264"/>
    </ligand>
</feature>
<name>A0A2P4UHF4_9ACTN</name>
<dbReference type="SUPFAM" id="SSF53850">
    <property type="entry name" value="Periplasmic binding protein-like II"/>
    <property type="match status" value="1"/>
</dbReference>
<proteinExistence type="inferred from homology"/>
<feature type="binding site" evidence="4">
    <location>
        <position position="41"/>
    </location>
    <ligand>
        <name>molybdate</name>
        <dbReference type="ChEBI" id="CHEBI:36264"/>
    </ligand>
</feature>
<dbReference type="GO" id="GO:0015689">
    <property type="term" value="P:molybdate ion transport"/>
    <property type="evidence" value="ECO:0007669"/>
    <property type="project" value="InterPro"/>
</dbReference>
<dbReference type="Proteomes" id="UP000242367">
    <property type="component" value="Unassembled WGS sequence"/>
</dbReference>
<dbReference type="InterPro" id="IPR005950">
    <property type="entry name" value="ModA"/>
</dbReference>
<keyword evidence="4" id="KW-0500">Molybdenum</keyword>
<dbReference type="Pfam" id="PF13531">
    <property type="entry name" value="SBP_bac_11"/>
    <property type="match status" value="1"/>
</dbReference>
<feature type="chain" id="PRO_5015130368" evidence="5">
    <location>
        <begin position="26"/>
        <end position="255"/>
    </location>
</feature>
<dbReference type="GO" id="GO:0030973">
    <property type="term" value="F:molybdate ion binding"/>
    <property type="evidence" value="ECO:0007669"/>
    <property type="project" value="TreeGrafter"/>
</dbReference>
<evidence type="ECO:0000313" key="7">
    <source>
        <dbReference type="Proteomes" id="UP000242367"/>
    </source>
</evidence>